<evidence type="ECO:0000313" key="2">
    <source>
        <dbReference type="Proteomes" id="UP001208624"/>
    </source>
</evidence>
<evidence type="ECO:0000313" key="1">
    <source>
        <dbReference type="EMBL" id="MCV5625627.1"/>
    </source>
</evidence>
<feature type="non-terminal residue" evidence="1">
    <location>
        <position position="1"/>
    </location>
</feature>
<proteinExistence type="predicted"/>
<dbReference type="EMBL" id="JAOVKC010000643">
    <property type="protein sequence ID" value="MCV5625627.1"/>
    <property type="molecule type" value="Genomic_DNA"/>
</dbReference>
<dbReference type="AlphaFoldDB" id="A0AAP3A5Q3"/>
<protein>
    <submittedName>
        <fullName evidence="1">Phage tail protein</fullName>
    </submittedName>
</protein>
<accession>A0AAP3A5Q3</accession>
<organism evidence="1 2">
    <name type="scientific">Escherichia coli</name>
    <dbReference type="NCBI Taxonomy" id="562"/>
    <lineage>
        <taxon>Bacteria</taxon>
        <taxon>Pseudomonadati</taxon>
        <taxon>Pseudomonadota</taxon>
        <taxon>Gammaproteobacteria</taxon>
        <taxon>Enterobacterales</taxon>
        <taxon>Enterobacteriaceae</taxon>
        <taxon>Escherichia</taxon>
    </lineage>
</organism>
<comment type="caution">
    <text evidence="1">The sequence shown here is derived from an EMBL/GenBank/DDBJ whole genome shotgun (WGS) entry which is preliminary data.</text>
</comment>
<dbReference type="Proteomes" id="UP001208624">
    <property type="component" value="Unassembled WGS sequence"/>
</dbReference>
<sequence length="24" mass="2687">TGLQQARQRILALETALRLHGLID</sequence>
<reference evidence="1" key="1">
    <citation type="submission" date="2023-06" db="EMBL/GenBank/DDBJ databases">
        <title>Deciphering the underlying mechanisms mediating the transmission of blaNDM gene from human to animals in China.</title>
        <authorList>
            <person name="Chen K."/>
            <person name="Chen S."/>
        </authorList>
    </citation>
    <scope>NUCLEOTIDE SEQUENCE</scope>
    <source>
        <strain evidence="1">1199</strain>
    </source>
</reference>
<gene>
    <name evidence="1" type="ORF">OFN31_28720</name>
</gene>
<dbReference type="Gene3D" id="6.10.140.940">
    <property type="match status" value="1"/>
</dbReference>
<name>A0AAP3A5Q3_ECOLX</name>